<dbReference type="Proteomes" id="UP001551695">
    <property type="component" value="Unassembled WGS sequence"/>
</dbReference>
<comment type="caution">
    <text evidence="2">The sequence shown here is derived from an EMBL/GenBank/DDBJ whole genome shotgun (WGS) entry which is preliminary data.</text>
</comment>
<dbReference type="PANTHER" id="PTHR43802:SF1">
    <property type="entry name" value="IP11341P-RELATED"/>
    <property type="match status" value="1"/>
</dbReference>
<dbReference type="SUPFAM" id="SSF52096">
    <property type="entry name" value="ClpP/crotonase"/>
    <property type="match status" value="1"/>
</dbReference>
<keyword evidence="3" id="KW-1185">Reference proteome</keyword>
<dbReference type="Pfam" id="PF00378">
    <property type="entry name" value="ECH_1"/>
    <property type="match status" value="1"/>
</dbReference>
<dbReference type="Gene3D" id="3.90.226.10">
    <property type="entry name" value="2-enoyl-CoA Hydratase, Chain A, domain 1"/>
    <property type="match status" value="1"/>
</dbReference>
<sequence length="281" mass="30320">MSAGGRTGAEVTAASATGFETILVETNETDRVATITLNRPDRLNAFNRVMCEEIREAWHLLKLDDSVHAVVLRAAGDRAFSAGLDIKTPYGQPSSVWHHDDPGEALSPKWQKMWKPVVCAVQGMCTAGAFYFVNEADVVICSREATFFDSHVSAGLVSALEPVGLMRRVGLGETLRIALMGNDERVSAETALRIGLVSEVVAREQLWTRAHEIAATIAAKPPAATQGTVKAIWESLDMPYRAAMDHGLIYTRLGNPIATAELAAAANDADGRAVPTEPRIR</sequence>
<dbReference type="RefSeq" id="WP_355084409.1">
    <property type="nucleotide sequence ID" value="NZ_JBEXKW010000009.1"/>
</dbReference>
<reference evidence="2 3" key="1">
    <citation type="submission" date="2024-06" db="EMBL/GenBank/DDBJ databases">
        <title>The Natural Products Discovery Center: Release of the First 8490 Sequenced Strains for Exploring Actinobacteria Biosynthetic Diversity.</title>
        <authorList>
            <person name="Kalkreuter E."/>
            <person name="Kautsar S.A."/>
            <person name="Yang D."/>
            <person name="Bader C.D."/>
            <person name="Teijaro C.N."/>
            <person name="Fluegel L."/>
            <person name="Davis C.M."/>
            <person name="Simpson J.R."/>
            <person name="Lauterbach L."/>
            <person name="Steele A.D."/>
            <person name="Gui C."/>
            <person name="Meng S."/>
            <person name="Li G."/>
            <person name="Viehrig K."/>
            <person name="Ye F."/>
            <person name="Su P."/>
            <person name="Kiefer A.F."/>
            <person name="Nichols A."/>
            <person name="Cepeda A.J."/>
            <person name="Yan W."/>
            <person name="Fan B."/>
            <person name="Jiang Y."/>
            <person name="Adhikari A."/>
            <person name="Zheng C.-J."/>
            <person name="Schuster L."/>
            <person name="Cowan T.M."/>
            <person name="Smanski M.J."/>
            <person name="Chevrette M.G."/>
            <person name="De Carvalho L.P.S."/>
            <person name="Shen B."/>
        </authorList>
    </citation>
    <scope>NUCLEOTIDE SEQUENCE [LARGE SCALE GENOMIC DNA]</scope>
    <source>
        <strain evidence="2 3">NPDC050403</strain>
    </source>
</reference>
<organism evidence="2 3">
    <name type="scientific">Nocardia aurea</name>
    <dbReference type="NCBI Taxonomy" id="2144174"/>
    <lineage>
        <taxon>Bacteria</taxon>
        <taxon>Bacillati</taxon>
        <taxon>Actinomycetota</taxon>
        <taxon>Actinomycetes</taxon>
        <taxon>Mycobacteriales</taxon>
        <taxon>Nocardiaceae</taxon>
        <taxon>Nocardia</taxon>
    </lineage>
</organism>
<dbReference type="InterPro" id="IPR029045">
    <property type="entry name" value="ClpP/crotonase-like_dom_sf"/>
</dbReference>
<evidence type="ECO:0000313" key="3">
    <source>
        <dbReference type="Proteomes" id="UP001551695"/>
    </source>
</evidence>
<dbReference type="InterPro" id="IPR001753">
    <property type="entry name" value="Enoyl-CoA_hydra/iso"/>
</dbReference>
<proteinExistence type="inferred from homology"/>
<protein>
    <submittedName>
        <fullName evidence="2">Enoyl-CoA hydratase/isomerase family protein</fullName>
    </submittedName>
</protein>
<evidence type="ECO:0000256" key="1">
    <source>
        <dbReference type="ARBA" id="ARBA00005254"/>
    </source>
</evidence>
<dbReference type="CDD" id="cd06558">
    <property type="entry name" value="crotonase-like"/>
    <property type="match status" value="1"/>
</dbReference>
<name>A0ABV3G3D1_9NOCA</name>
<gene>
    <name evidence="2" type="ORF">AB0I48_31715</name>
</gene>
<evidence type="ECO:0000313" key="2">
    <source>
        <dbReference type="EMBL" id="MEV0712138.1"/>
    </source>
</evidence>
<dbReference type="EMBL" id="JBFAKC010000019">
    <property type="protein sequence ID" value="MEV0712138.1"/>
    <property type="molecule type" value="Genomic_DNA"/>
</dbReference>
<dbReference type="PANTHER" id="PTHR43802">
    <property type="entry name" value="ENOYL-COA HYDRATASE"/>
    <property type="match status" value="1"/>
</dbReference>
<accession>A0ABV3G3D1</accession>
<comment type="similarity">
    <text evidence="1">Belongs to the enoyl-CoA hydratase/isomerase family.</text>
</comment>